<dbReference type="Gene3D" id="3.30.70.80">
    <property type="entry name" value="Peptidase S8 propeptide/proteinase inhibitor I9"/>
    <property type="match status" value="1"/>
</dbReference>
<dbReference type="OrthoDB" id="5518345at2759"/>
<dbReference type="Proteomes" id="UP000774326">
    <property type="component" value="Unassembled WGS sequence"/>
</dbReference>
<keyword evidence="2" id="KW-1185">Reference proteome</keyword>
<protein>
    <recommendedName>
        <fullName evidence="3">Inhibitor I9 domain-containing protein</fullName>
    </recommendedName>
</protein>
<dbReference type="AlphaFoldDB" id="A0A9P8Q4V6"/>
<evidence type="ECO:0000313" key="1">
    <source>
        <dbReference type="EMBL" id="KAH3683175.1"/>
    </source>
</evidence>
<gene>
    <name evidence="1" type="ORF">WICPIJ_005872</name>
</gene>
<dbReference type="EMBL" id="JAEUBG010003215">
    <property type="protein sequence ID" value="KAH3683175.1"/>
    <property type="molecule type" value="Genomic_DNA"/>
</dbReference>
<reference evidence="1" key="1">
    <citation type="journal article" date="2021" name="Open Biol.">
        <title>Shared evolutionary footprints suggest mitochondrial oxidative damage underlies multiple complex I losses in fungi.</title>
        <authorList>
            <person name="Schikora-Tamarit M.A."/>
            <person name="Marcet-Houben M."/>
            <person name="Nosek J."/>
            <person name="Gabaldon T."/>
        </authorList>
    </citation>
    <scope>NUCLEOTIDE SEQUENCE</scope>
    <source>
        <strain evidence="1">CBS2887</strain>
    </source>
</reference>
<accession>A0A9P8Q4V6</accession>
<comment type="caution">
    <text evidence="1">The sequence shown here is derived from an EMBL/GenBank/DDBJ whole genome shotgun (WGS) entry which is preliminary data.</text>
</comment>
<dbReference type="InterPro" id="IPR037045">
    <property type="entry name" value="S8pro/Inhibitor_I9_sf"/>
</dbReference>
<name>A0A9P8Q4V6_WICPI</name>
<sequence length="85" mass="9847">MKETNWIKIYKTAILTKYYRYIQLARSKVLELGGSINHEYSTVLTGFSFTLPSVETSANSINQLEKIMDPKFPFFIEPDSEVHIN</sequence>
<reference evidence="1" key="2">
    <citation type="submission" date="2021-01" db="EMBL/GenBank/DDBJ databases">
        <authorList>
            <person name="Schikora-Tamarit M.A."/>
        </authorList>
    </citation>
    <scope>NUCLEOTIDE SEQUENCE</scope>
    <source>
        <strain evidence="1">CBS2887</strain>
    </source>
</reference>
<proteinExistence type="predicted"/>
<evidence type="ECO:0008006" key="3">
    <source>
        <dbReference type="Google" id="ProtNLM"/>
    </source>
</evidence>
<organism evidence="1 2">
    <name type="scientific">Wickerhamomyces pijperi</name>
    <name type="common">Yeast</name>
    <name type="synonym">Pichia pijperi</name>
    <dbReference type="NCBI Taxonomy" id="599730"/>
    <lineage>
        <taxon>Eukaryota</taxon>
        <taxon>Fungi</taxon>
        <taxon>Dikarya</taxon>
        <taxon>Ascomycota</taxon>
        <taxon>Saccharomycotina</taxon>
        <taxon>Saccharomycetes</taxon>
        <taxon>Phaffomycetales</taxon>
        <taxon>Wickerhamomycetaceae</taxon>
        <taxon>Wickerhamomyces</taxon>
    </lineage>
</organism>
<evidence type="ECO:0000313" key="2">
    <source>
        <dbReference type="Proteomes" id="UP000774326"/>
    </source>
</evidence>